<dbReference type="AlphaFoldDB" id="A0A6A4WGA1"/>
<dbReference type="SUPFAM" id="SSF46785">
    <property type="entry name" value="Winged helix' DNA-binding domain"/>
    <property type="match status" value="1"/>
</dbReference>
<dbReference type="SMART" id="SM00049">
    <property type="entry name" value="DEP"/>
    <property type="match status" value="1"/>
</dbReference>
<feature type="transmembrane region" description="Helical" evidence="6">
    <location>
        <begin position="107"/>
        <end position="133"/>
    </location>
</feature>
<evidence type="ECO:0000259" key="7">
    <source>
        <dbReference type="PROSITE" id="PS50186"/>
    </source>
</evidence>
<comment type="subcellular location">
    <subcellularLocation>
        <location evidence="1">Membrane</location>
        <topology evidence="1">Multi-pass membrane protein</topology>
    </subcellularLocation>
</comment>
<evidence type="ECO:0000256" key="4">
    <source>
        <dbReference type="ARBA" id="ARBA00023136"/>
    </source>
</evidence>
<dbReference type="OrthoDB" id="2133778at2759"/>
<feature type="compositionally biased region" description="Polar residues" evidence="5">
    <location>
        <begin position="56"/>
        <end position="66"/>
    </location>
</feature>
<dbReference type="InterPro" id="IPR051832">
    <property type="entry name" value="mTOR-Rac_regulators"/>
</dbReference>
<sequence length="1086" mass="117432">MSLFGLVTMQVPGFLVTVLVLGGLLWTSYFHVLWYGSRLEYVGGYSCTDQTEHDGNTQGASNSSGSGLAPDSTPDSGELEEPTSTLERLAPAIAECFAVILCGDVNWGFLVILYGAKALVFVLVVLVTAVASYPTNVGRAGLYGIFCTQSNDFALGYPLVQALYAKTHPDYASYLYLAAPSSLMLLNPIGFLLLELQRARSAAKVSSSWFETGQRVLTGIGTNPVVFMTFLGIVANGVFDHCLPNILEGILKVLGQAFSASALFMLGIQMVGKVKSMKGSTLLVPLILISVKCFFLPLIVRGLLVHFPPPGENIRDFQDYGFLIGTFPTAPGVFVFAKLYNIDVDMLSSALVACTFLAMPFMLLSARMASIGQVNVAAYVSSLRRFVLHMTSVGACTLACVVLVLLITRKHRRVPYQTTVHLLAAQLLAAVGALLWYSLEDDVPWQLYLKYTVFTLGQFAGRVVPALLTIGVFAGSEYEGYAMANQTTSTNFSVVPVYVRTNPNMGFGVGQIHTNFAVQFLCLIVVVVNLMLHNRYKNEYVTYVSLEETLETPETAVGGRPAPPASVRSGSCRSRLSVTSQVSTTTSLGTSVAAGGAETVAPAPAPAPAGGAAPAAAGSATGAAPARRPPPRPLLKTRSQMQVEQAFLNEAQRKASAPELTTGRDLPPKPMLATRTQSVPSKMTKRKISAREQLTLSFSVKPTSLGSNWKLDDRSTPPPPASAEVKELSFSVKKLKKRDSELSAGFVIQCDATGCQLRKKISPSVTQPSAADDDAVSSVFGAGSSVISPSCEDTISVASGETDLSAFSSVSHSTAASFATRPPSAACSLYNPDTRAVDSDALRLDSAKLPTESSSVIRDRDEEFHTLRHTLLLVSLAWSMVVSMFLCGCSLPVQREGKMGGVYIQLTFIDTIINFGQGILAFFVLGLDPEALLMPLRKRWMSLRYGSSCLSGRWWRHSSPSSGQEAELVCQKFIDFYLDQCKQELVRDRRVQQKLYHDVFMGTELVDWLLVQGLAGSRRAAVRYGRHLLDGGIIEHEQRRYAFHDRPFWYRLAAPFGEDGNLQAEAKISSGTAHRARPAATIVNVD</sequence>
<feature type="compositionally biased region" description="Low complexity" evidence="5">
    <location>
        <begin position="603"/>
        <end position="626"/>
    </location>
</feature>
<gene>
    <name evidence="8" type="primary">GPR155_1</name>
    <name evidence="8" type="ORF">FJT64_025233</name>
</gene>
<dbReference type="PANTHER" id="PTHR22829">
    <property type="entry name" value="DEP DOMAIN PROTEIN"/>
    <property type="match status" value="1"/>
</dbReference>
<dbReference type="InterPro" id="IPR000591">
    <property type="entry name" value="DEP_dom"/>
</dbReference>
<dbReference type="InterPro" id="IPR036388">
    <property type="entry name" value="WH-like_DNA-bd_sf"/>
</dbReference>
<keyword evidence="3 6" id="KW-1133">Transmembrane helix</keyword>
<keyword evidence="9" id="KW-1185">Reference proteome</keyword>
<feature type="transmembrane region" description="Helical" evidence="6">
    <location>
        <begin position="320"/>
        <end position="340"/>
    </location>
</feature>
<evidence type="ECO:0000313" key="9">
    <source>
        <dbReference type="Proteomes" id="UP000440578"/>
    </source>
</evidence>
<feature type="region of interest" description="Disordered" evidence="5">
    <location>
        <begin position="603"/>
        <end position="688"/>
    </location>
</feature>
<feature type="region of interest" description="Disordered" evidence="5">
    <location>
        <begin position="552"/>
        <end position="590"/>
    </location>
</feature>
<evidence type="ECO:0000313" key="8">
    <source>
        <dbReference type="EMBL" id="KAF0302670.1"/>
    </source>
</evidence>
<dbReference type="InterPro" id="IPR036390">
    <property type="entry name" value="WH_DNA-bd_sf"/>
</dbReference>
<feature type="transmembrane region" description="Helical" evidence="6">
    <location>
        <begin position="216"/>
        <end position="238"/>
    </location>
</feature>
<feature type="compositionally biased region" description="Low complexity" evidence="5">
    <location>
        <begin position="577"/>
        <end position="590"/>
    </location>
</feature>
<feature type="transmembrane region" description="Helical" evidence="6">
    <location>
        <begin position="512"/>
        <end position="532"/>
    </location>
</feature>
<evidence type="ECO:0000256" key="2">
    <source>
        <dbReference type="ARBA" id="ARBA00022692"/>
    </source>
</evidence>
<evidence type="ECO:0000256" key="5">
    <source>
        <dbReference type="SAM" id="MobiDB-lite"/>
    </source>
</evidence>
<protein>
    <submittedName>
        <fullName evidence="8">Integral membrane protein GPR155</fullName>
    </submittedName>
</protein>
<feature type="transmembrane region" description="Helical" evidence="6">
    <location>
        <begin position="870"/>
        <end position="893"/>
    </location>
</feature>
<dbReference type="PROSITE" id="PS50186">
    <property type="entry name" value="DEP"/>
    <property type="match status" value="1"/>
</dbReference>
<feature type="transmembrane region" description="Helical" evidence="6">
    <location>
        <begin position="12"/>
        <end position="35"/>
    </location>
</feature>
<feature type="transmembrane region" description="Helical" evidence="6">
    <location>
        <begin position="386"/>
        <end position="408"/>
    </location>
</feature>
<dbReference type="Gene3D" id="1.10.10.10">
    <property type="entry name" value="Winged helix-like DNA-binding domain superfamily/Winged helix DNA-binding domain"/>
    <property type="match status" value="1"/>
</dbReference>
<dbReference type="GO" id="GO:0016020">
    <property type="term" value="C:membrane"/>
    <property type="evidence" value="ECO:0007669"/>
    <property type="project" value="UniProtKB-SubCell"/>
</dbReference>
<dbReference type="Pfam" id="PF00610">
    <property type="entry name" value="DEP"/>
    <property type="match status" value="1"/>
</dbReference>
<feature type="transmembrane region" description="Helical" evidence="6">
    <location>
        <begin position="347"/>
        <end position="366"/>
    </location>
</feature>
<feature type="transmembrane region" description="Helical" evidence="6">
    <location>
        <begin position="913"/>
        <end position="934"/>
    </location>
</feature>
<dbReference type="EMBL" id="VIIS01001028">
    <property type="protein sequence ID" value="KAF0302670.1"/>
    <property type="molecule type" value="Genomic_DNA"/>
</dbReference>
<evidence type="ECO:0000256" key="1">
    <source>
        <dbReference type="ARBA" id="ARBA00004141"/>
    </source>
</evidence>
<feature type="transmembrane region" description="Helical" evidence="6">
    <location>
        <begin position="280"/>
        <end position="300"/>
    </location>
</feature>
<dbReference type="GO" id="GO:0055085">
    <property type="term" value="P:transmembrane transport"/>
    <property type="evidence" value="ECO:0007669"/>
    <property type="project" value="InterPro"/>
</dbReference>
<feature type="domain" description="DEP" evidence="7">
    <location>
        <begin position="986"/>
        <end position="1054"/>
    </location>
</feature>
<dbReference type="InterPro" id="IPR004776">
    <property type="entry name" value="Mem_transp_PIN-like"/>
</dbReference>
<dbReference type="GO" id="GO:0035556">
    <property type="term" value="P:intracellular signal transduction"/>
    <property type="evidence" value="ECO:0007669"/>
    <property type="project" value="InterPro"/>
</dbReference>
<evidence type="ECO:0000256" key="6">
    <source>
        <dbReference type="SAM" id="Phobius"/>
    </source>
</evidence>
<proteinExistence type="predicted"/>
<dbReference type="PANTHER" id="PTHR22829:SF5">
    <property type="entry name" value="INTEGRAL MEMBRANE PROTEIN GPR155"/>
    <property type="match status" value="1"/>
</dbReference>
<keyword evidence="2 6" id="KW-0812">Transmembrane</keyword>
<comment type="caution">
    <text evidence="8">The sequence shown here is derived from an EMBL/GenBank/DDBJ whole genome shotgun (WGS) entry which is preliminary data.</text>
</comment>
<feature type="transmembrane region" description="Helical" evidence="6">
    <location>
        <begin position="250"/>
        <end position="268"/>
    </location>
</feature>
<reference evidence="8 9" key="1">
    <citation type="submission" date="2019-07" db="EMBL/GenBank/DDBJ databases">
        <title>Draft genome assembly of a fouling barnacle, Amphibalanus amphitrite (Darwin, 1854): The first reference genome for Thecostraca.</title>
        <authorList>
            <person name="Kim W."/>
        </authorList>
    </citation>
    <scope>NUCLEOTIDE SEQUENCE [LARGE SCALE GENOMIC DNA]</scope>
    <source>
        <strain evidence="8">SNU_AA5</strain>
        <tissue evidence="8">Soma without cirri and trophi</tissue>
    </source>
</reference>
<accession>A0A6A4WGA1</accession>
<dbReference type="GO" id="GO:0030514">
    <property type="term" value="P:negative regulation of BMP signaling pathway"/>
    <property type="evidence" value="ECO:0007669"/>
    <property type="project" value="TreeGrafter"/>
</dbReference>
<feature type="region of interest" description="Disordered" evidence="5">
    <location>
        <begin position="52"/>
        <end position="81"/>
    </location>
</feature>
<evidence type="ECO:0000256" key="3">
    <source>
        <dbReference type="ARBA" id="ARBA00022989"/>
    </source>
</evidence>
<feature type="transmembrane region" description="Helical" evidence="6">
    <location>
        <begin position="174"/>
        <end position="196"/>
    </location>
</feature>
<organism evidence="8 9">
    <name type="scientific">Amphibalanus amphitrite</name>
    <name type="common">Striped barnacle</name>
    <name type="synonym">Balanus amphitrite</name>
    <dbReference type="NCBI Taxonomy" id="1232801"/>
    <lineage>
        <taxon>Eukaryota</taxon>
        <taxon>Metazoa</taxon>
        <taxon>Ecdysozoa</taxon>
        <taxon>Arthropoda</taxon>
        <taxon>Crustacea</taxon>
        <taxon>Multicrustacea</taxon>
        <taxon>Cirripedia</taxon>
        <taxon>Thoracica</taxon>
        <taxon>Thoracicalcarea</taxon>
        <taxon>Balanomorpha</taxon>
        <taxon>Balanoidea</taxon>
        <taxon>Balanidae</taxon>
        <taxon>Amphibalaninae</taxon>
        <taxon>Amphibalanus</taxon>
    </lineage>
</organism>
<dbReference type="Proteomes" id="UP000440578">
    <property type="component" value="Unassembled WGS sequence"/>
</dbReference>
<dbReference type="Pfam" id="PF03547">
    <property type="entry name" value="Mem_trans"/>
    <property type="match status" value="1"/>
</dbReference>
<keyword evidence="4 6" id="KW-0472">Membrane</keyword>
<feature type="transmembrane region" description="Helical" evidence="6">
    <location>
        <begin position="420"/>
        <end position="439"/>
    </location>
</feature>
<name>A0A6A4WGA1_AMPAM</name>